<evidence type="ECO:0000313" key="2">
    <source>
        <dbReference type="EMBL" id="GAL86860.1"/>
    </source>
</evidence>
<evidence type="ECO:0000256" key="1">
    <source>
        <dbReference type="SAM" id="Phobius"/>
    </source>
</evidence>
<sequence length="244" mass="27410">MSLPDNTYELIDRYLNGELSEGEKSDFEARLKTDKEFAEYFEIQNISYQIVVGQNLLDLKARMQKDLSGSKFTGNNKWKYFGGVAVLILVAILLYFFFKPDEQGKNEPESSPVLIDTVTSAPENNEIDTTAWNNIPEVMPEEIQNKNTTVENHKDICKDTLISFSCQARAACSGQNNGAIEVDLNTIKLGKAPFEFSINPNGEFISEPFIGDLKQGKYSLFVRDGKGCVRRLNVKVEVPSINCN</sequence>
<comment type="caution">
    <text evidence="2">The sequence shown here is derived from an EMBL/GenBank/DDBJ whole genome shotgun (WGS) entry which is preliminary data.</text>
</comment>
<dbReference type="OrthoDB" id="1451921at2"/>
<dbReference type="AlphaFoldDB" id="A0A098LIU2"/>
<evidence type="ECO:0000313" key="3">
    <source>
        <dbReference type="Proteomes" id="UP000030185"/>
    </source>
</evidence>
<dbReference type="EMBL" id="BBLT01000010">
    <property type="protein sequence ID" value="GAL86860.1"/>
    <property type="molecule type" value="Genomic_DNA"/>
</dbReference>
<gene>
    <name evidence="2" type="ORF">MYP_4090</name>
</gene>
<accession>A0A098LIU2</accession>
<proteinExistence type="predicted"/>
<reference evidence="2 3" key="1">
    <citation type="submission" date="2014-09" db="EMBL/GenBank/DDBJ databases">
        <title>Sporocytophaga myxococcoides PG-01 genome sequencing.</title>
        <authorList>
            <person name="Liu L."/>
            <person name="Gao P.J."/>
            <person name="Chen G.J."/>
            <person name="Wang L.S."/>
        </authorList>
    </citation>
    <scope>NUCLEOTIDE SEQUENCE [LARGE SCALE GENOMIC DNA]</scope>
    <source>
        <strain evidence="2 3">PG-01</strain>
    </source>
</reference>
<organism evidence="2 3">
    <name type="scientific">Sporocytophaga myxococcoides</name>
    <dbReference type="NCBI Taxonomy" id="153721"/>
    <lineage>
        <taxon>Bacteria</taxon>
        <taxon>Pseudomonadati</taxon>
        <taxon>Bacteroidota</taxon>
        <taxon>Cytophagia</taxon>
        <taxon>Cytophagales</taxon>
        <taxon>Cytophagaceae</taxon>
        <taxon>Sporocytophaga</taxon>
    </lineage>
</organism>
<dbReference type="RefSeq" id="WP_045467426.1">
    <property type="nucleotide sequence ID" value="NZ_BBLT01000010.1"/>
</dbReference>
<feature type="transmembrane region" description="Helical" evidence="1">
    <location>
        <begin position="80"/>
        <end position="98"/>
    </location>
</feature>
<keyword evidence="1" id="KW-0812">Transmembrane</keyword>
<keyword evidence="1" id="KW-0472">Membrane</keyword>
<keyword evidence="1" id="KW-1133">Transmembrane helix</keyword>
<protein>
    <submittedName>
        <fullName evidence="2">Uncharacterized protein</fullName>
    </submittedName>
</protein>
<dbReference type="Proteomes" id="UP000030185">
    <property type="component" value="Unassembled WGS sequence"/>
</dbReference>
<dbReference type="STRING" id="153721.MYP_4090"/>
<keyword evidence="3" id="KW-1185">Reference proteome</keyword>
<name>A0A098LIU2_9BACT</name>